<proteinExistence type="predicted"/>
<organism evidence="1 2">
    <name type="scientific">Skermanella aerolata</name>
    <dbReference type="NCBI Taxonomy" id="393310"/>
    <lineage>
        <taxon>Bacteria</taxon>
        <taxon>Pseudomonadati</taxon>
        <taxon>Pseudomonadota</taxon>
        <taxon>Alphaproteobacteria</taxon>
        <taxon>Rhodospirillales</taxon>
        <taxon>Azospirillaceae</taxon>
        <taxon>Skermanella</taxon>
    </lineage>
</organism>
<gene>
    <name evidence="1" type="ORF">SAE02_48150</name>
</gene>
<sequence length="741" mass="79529">MMNAENDAVRKASPLVRFICTLLFVASPLHSLHAAEAAETQTTALTTTAPMTFPRTSWIGNSFSGREAWVPHNMDALFVRPDGTAFTNTYWEEGTHEVTIFKGGKVVGGSSDLHGWGRNGGYAITADDSYLYVGMVQGGCDGGNSSRNQFGLPQFPSCGTNWYAVGRYDFQGNPAPFNGGYGYKAHMLVVSIDGAQVPAHVSGLAAANGKLFVSDPAAGEVKVYNTFSMKQETSWAVAEPGPLAYTRPGQLWVLQAKSGVIRSYSPTGAALPQKIAVPGASAIAADPTGGMLLVADNGPDQNVKFFSGLDSSPVLHHTFGTQGGVVAGPVPGRIGGPRFNGLTGVGMDAKGNLYVSQNGTGPRRTASSYNTTLAAFDPSGKELYRLFAHEWVSMAVVDPLTDGAELYGRTTRYSMDYGKPAGQQATDLAVTMDRFAYPDDPRLKMSSGFVYPVALRHIQGRKFLFMTSMYATGLIVYRFDGEIAVPAAWLSAGSVGNEDGKFPASQPDGVWIWRDANGNGKFDADEYSSGDGSLNGSFAWSVDDDGSVWAAGGSSIRRYKALGLDQRGNPVYDTDKSEVFNLPLDFGSVQRLHYVPATDTLYVAGFRPGQSDDGCWGQVGKSLARYERFATRRPAKQFQIDIPSDCEGRVVPKAMDIAGDAIFIVDVSSGGHGTGLLRVYDARTGARTVAFHADPNVVGGISNTGWIDIPYGLRAYRRANGQYLVFVEDDLKSKVLMYSWE</sequence>
<dbReference type="OrthoDB" id="3644774at2"/>
<evidence type="ECO:0008006" key="3">
    <source>
        <dbReference type="Google" id="ProtNLM"/>
    </source>
</evidence>
<dbReference type="Gene3D" id="2.120.10.30">
    <property type="entry name" value="TolB, C-terminal domain"/>
    <property type="match status" value="1"/>
</dbReference>
<dbReference type="Proteomes" id="UP000321523">
    <property type="component" value="Unassembled WGS sequence"/>
</dbReference>
<evidence type="ECO:0000313" key="1">
    <source>
        <dbReference type="EMBL" id="GEO40667.1"/>
    </source>
</evidence>
<reference evidence="1 2" key="1">
    <citation type="submission" date="2019-07" db="EMBL/GenBank/DDBJ databases">
        <title>Whole genome shotgun sequence of Skermanella aerolata NBRC 106429.</title>
        <authorList>
            <person name="Hosoyama A."/>
            <person name="Uohara A."/>
            <person name="Ohji S."/>
            <person name="Ichikawa N."/>
        </authorList>
    </citation>
    <scope>NUCLEOTIDE SEQUENCE [LARGE SCALE GENOMIC DNA]</scope>
    <source>
        <strain evidence="1 2">NBRC 106429</strain>
    </source>
</reference>
<dbReference type="AlphaFoldDB" id="A0A512DW27"/>
<evidence type="ECO:0000313" key="2">
    <source>
        <dbReference type="Proteomes" id="UP000321523"/>
    </source>
</evidence>
<dbReference type="SUPFAM" id="SSF101898">
    <property type="entry name" value="NHL repeat"/>
    <property type="match status" value="1"/>
</dbReference>
<dbReference type="SUPFAM" id="SSF75011">
    <property type="entry name" value="3-carboxy-cis,cis-mucoante lactonizing enzyme"/>
    <property type="match status" value="1"/>
</dbReference>
<protein>
    <recommendedName>
        <fullName evidence="3">SMP-30/Gluconolactonase/LRE-like region domain-containing protein</fullName>
    </recommendedName>
</protein>
<comment type="caution">
    <text evidence="1">The sequence shown here is derived from an EMBL/GenBank/DDBJ whole genome shotgun (WGS) entry which is preliminary data.</text>
</comment>
<dbReference type="InterPro" id="IPR011042">
    <property type="entry name" value="6-blade_b-propeller_TolB-like"/>
</dbReference>
<name>A0A512DW27_9PROT</name>
<accession>A0A512DW27</accession>
<dbReference type="EMBL" id="BJYZ01000022">
    <property type="protein sequence ID" value="GEO40667.1"/>
    <property type="molecule type" value="Genomic_DNA"/>
</dbReference>
<keyword evidence="2" id="KW-1185">Reference proteome</keyword>
<dbReference type="RefSeq" id="WP_147040796.1">
    <property type="nucleotide sequence ID" value="NZ_BJYZ01000022.1"/>
</dbReference>